<name>A0A1J4MSU3_9CRYT</name>
<organism evidence="2 3">
    <name type="scientific">Cryptosporidium andersoni</name>
    <dbReference type="NCBI Taxonomy" id="117008"/>
    <lineage>
        <taxon>Eukaryota</taxon>
        <taxon>Sar</taxon>
        <taxon>Alveolata</taxon>
        <taxon>Apicomplexa</taxon>
        <taxon>Conoidasida</taxon>
        <taxon>Coccidia</taxon>
        <taxon>Eucoccidiorida</taxon>
        <taxon>Eimeriorina</taxon>
        <taxon>Cryptosporidiidae</taxon>
        <taxon>Cryptosporidium</taxon>
    </lineage>
</organism>
<dbReference type="OrthoDB" id="10473878at2759"/>
<dbReference type="AlphaFoldDB" id="A0A1J4MSU3"/>
<evidence type="ECO:0000313" key="3">
    <source>
        <dbReference type="Proteomes" id="UP000186804"/>
    </source>
</evidence>
<proteinExistence type="predicted"/>
<feature type="signal peptide" evidence="1">
    <location>
        <begin position="1"/>
        <end position="25"/>
    </location>
</feature>
<reference evidence="2 3" key="1">
    <citation type="submission" date="2016-10" db="EMBL/GenBank/DDBJ databases">
        <title>Reductive evolution of mitochondrial metabolism and differential evolution of invasion-related proteins in Cryptosporidium.</title>
        <authorList>
            <person name="Liu S."/>
            <person name="Roellig D.M."/>
            <person name="Guo Y."/>
            <person name="Li N."/>
            <person name="Frace M.A."/>
            <person name="Tang K."/>
            <person name="Zhang L."/>
            <person name="Feng Y."/>
            <person name="Xiao L."/>
        </authorList>
    </citation>
    <scope>NUCLEOTIDE SEQUENCE [LARGE SCALE GENOMIC DNA]</scope>
    <source>
        <strain evidence="2">30847</strain>
    </source>
</reference>
<sequence>MKVHMKHNYILILLTFFIYVGIADSKFSYQYFSPDNKVPDNSSNKIDKIGQSGETSAKINNFLGNEPLDMKKQDILDSKTSLNDETLKKKPGFFEKLLSIFGKKSQQKNIDEDSSDILEKPTYKSFEKSDISELSYSGEVSSLDASIKLPSDFKGLYGEEGSEYNEVEVSEAKQLNSNNSNLHQFEESLYSPISPPGEIIDKSKDKLFIDKNNLPEYDKSKVEHFSEVTQQSDISQALRIDPTLHKTFNFELEHNDEDVIHENKGKVGDLKKSEESKRQGHFEPSKILEKFRDNLMYEVSYKPAKTNYEDYSANKSLDNLEELDDHKIQDKDKDITLRELFDDASNREMDASTISNYENEVKYKDESNLKGISTFTSKLENEDELKYQDEDELKYQDEDELKYQDEDELKYQDEDEDELELKYQDESIEGFLGGFKEKIGTNLDEYEIAYTEDLDELEKSEELDKSQDSENIDKLFYEQPELENNEIIQKGSNETKLHLNDDINNITLSEEKKIEEASRSPKYTGTKESSLIQNRLANSSFTLSSNDKYDETVGENTIIENSNINPLIYKENSYPYDILKETSPEDEINIENLQHKRALKLIKEIADNMELPTETYEAQTSETRGNNLDNKISESSLSDTNQIINVDDEVKKRIGESNSIELTSLDPNSDIPSEISYDEPSLSIPIQISDDQSEEIEQTEYSEKIPSMLGLSSSQQEGTNLVEYIETPEIYKPSPTLTPMSPIGIVPHELPKSQNNEGQIFLSQAQDQVERILPTDNLENDYLQKSPSSFESVEPVSLQTPEVVVKPIPESVTRKPIIRSKGLVRDLVEKFEKKELLPVQQKLTHVPKRKIVKKRKESGLKSLESEFEPGIDISQVKPIDDLIEIFEVESPDIVSSTLKYDLHNMSNTNIENQKQELTQQYIETDPEKLYSANSLTEEESYNLKSPLSIKSPVQQYHSQEFSNRALDTQETLTREGSFSENSPLDEIVDTKYMNNEDMNINSTLFISKNLKSIKRVAGGLQWASRLGRFICSLKHVFHCHTIIDYGLFYLFYSPKRSDFYVFLDKNTDESVIDEILALSVKEIEHLNSIVRNTISK</sequence>
<accession>A0A1J4MSU3</accession>
<dbReference type="Proteomes" id="UP000186804">
    <property type="component" value="Unassembled WGS sequence"/>
</dbReference>
<dbReference type="EMBL" id="LRBS01000042">
    <property type="protein sequence ID" value="OII77321.1"/>
    <property type="molecule type" value="Genomic_DNA"/>
</dbReference>
<protein>
    <submittedName>
        <fullName evidence="2">Uncharacterized protein</fullName>
    </submittedName>
</protein>
<keyword evidence="3" id="KW-1185">Reference proteome</keyword>
<dbReference type="RefSeq" id="XP_067069167.1">
    <property type="nucleotide sequence ID" value="XM_067211245.1"/>
</dbReference>
<feature type="chain" id="PRO_5012995311" evidence="1">
    <location>
        <begin position="26"/>
        <end position="1096"/>
    </location>
</feature>
<dbReference type="GeneID" id="92365191"/>
<evidence type="ECO:0000313" key="2">
    <source>
        <dbReference type="EMBL" id="OII77321.1"/>
    </source>
</evidence>
<dbReference type="VEuPathDB" id="CryptoDB:cand_010060"/>
<comment type="caution">
    <text evidence="2">The sequence shown here is derived from an EMBL/GenBank/DDBJ whole genome shotgun (WGS) entry which is preliminary data.</text>
</comment>
<keyword evidence="1" id="KW-0732">Signal</keyword>
<gene>
    <name evidence="2" type="ORF">cand_010060</name>
</gene>
<evidence type="ECO:0000256" key="1">
    <source>
        <dbReference type="SAM" id="SignalP"/>
    </source>
</evidence>